<reference evidence="1 2" key="1">
    <citation type="submission" date="2018-09" db="EMBL/GenBank/DDBJ databases">
        <title>Predictable molecular adaptation of coevolving Enterococcus faecium and a widespread lytic phage.</title>
        <authorList>
            <person name="Wandro S."/>
            <person name="Oliver A."/>
            <person name="Gallagher T."/>
            <person name="Weihe C."/>
            <person name="England W."/>
            <person name="Martiny J."/>
            <person name="Whiteson K."/>
        </authorList>
    </citation>
    <scope>NUCLEOTIDE SEQUENCE [LARGE SCALE GENOMIC DNA]</scope>
</reference>
<keyword evidence="2" id="KW-1185">Reference proteome</keyword>
<evidence type="ECO:0000313" key="1">
    <source>
        <dbReference type="EMBL" id="AYJ73540.1"/>
    </source>
</evidence>
<gene>
    <name evidence="1" type="ORF">EFV12PHI1_RNA17</name>
</gene>
<name>A0A3B8DK05_9CAUD</name>
<evidence type="ECO:0008006" key="3">
    <source>
        <dbReference type="Google" id="ProtNLM"/>
    </source>
</evidence>
<dbReference type="Proteomes" id="UP000266942">
    <property type="component" value="Segment"/>
</dbReference>
<accession>A0A3B8DK05</accession>
<organism evidence="1 2">
    <name type="scientific">Enterococcus phage EfV12-phi1</name>
    <dbReference type="NCBI Taxonomy" id="2315766"/>
    <lineage>
        <taxon>Viruses</taxon>
        <taxon>Duplodnaviria</taxon>
        <taxon>Heunggongvirae</taxon>
        <taxon>Uroviricota</taxon>
        <taxon>Caudoviricetes</taxon>
        <taxon>Herelleviridae</taxon>
        <taxon>Brockvirinae</taxon>
        <taxon>Schiekvirus</taxon>
        <taxon>Schiekvirus Gvesp1</taxon>
        <taxon>Schiekvirus EfV12</taxon>
    </lineage>
</organism>
<evidence type="ECO:0000313" key="2">
    <source>
        <dbReference type="Proteomes" id="UP000266942"/>
    </source>
</evidence>
<dbReference type="Pfam" id="PF14284">
    <property type="entry name" value="PcfJ"/>
    <property type="match status" value="1"/>
</dbReference>
<proteinExistence type="predicted"/>
<protein>
    <recommendedName>
        <fullName evidence="3">PcfJ-like protein</fullName>
    </recommendedName>
</protein>
<dbReference type="InterPro" id="IPR025586">
    <property type="entry name" value="PcfJ"/>
</dbReference>
<sequence length="575" mass="66450">MMTTAVRERTLDEILTNPKKPMTEKLVEAEQLIKNSEHVYDFGLGTIKETMVMSGKNWLASHLYIKEVTTYGFILQAVVYKQSLVERAITNDEGEEIKPASYDYELNRVYELEYSLRDKYTRLLKNGSPLKFSENNIKNMFSGQEGVIQKLDSCCNTEMYSSMYDVFSCIGNESVPQVARFLVRFMQLNVVELIYKSGVPIPFAKDFARDQARKLEKGGNWYASPEPNANWVDCTATAPAKVLDIPKSLFKIICQGNISFSRYVSMHRAIERAESVGFEEEPREEWNRELRMYIKPEEDEAIVQKRKKYNEKCLKRNKQGIIRACGALYHLFTFAVELDNEYGIKKASNLASHEFEDMLYREVVPARVNSLQNNSAVCIALSLGLELNRVARYMYYQLHVEQGFTDGYYNATYRDYLRMMRQLEIADKGNYPKSLKTVHDVAEMNTRMIKDKELADNFAEQVKHYREWEDVKVRGSKYIMRAPESIDDLAKEGSSLSHCVFSYARSVALGETTIMFLRTKACPDDSLVTVEIKYSPSRECYRIVQARGHSNRALTTAENEFLEKWCKKSGNVERK</sequence>
<dbReference type="EMBL" id="MH880817">
    <property type="protein sequence ID" value="AYJ73540.1"/>
    <property type="molecule type" value="Genomic_DNA"/>
</dbReference>